<dbReference type="PANTHER" id="PTHR23112:SF22">
    <property type="entry name" value="G-PROTEIN COUPLED RECEPTOR"/>
    <property type="match status" value="1"/>
</dbReference>
<name>A0A4Y8CQI6_9HELO</name>
<dbReference type="EMBL" id="PHWZ01000394">
    <property type="protein sequence ID" value="TEY42310.1"/>
    <property type="molecule type" value="Genomic_DNA"/>
</dbReference>
<accession>A0A4Y8CQI6</accession>
<evidence type="ECO:0000256" key="3">
    <source>
        <dbReference type="ARBA" id="ARBA00022989"/>
    </source>
</evidence>
<keyword evidence="4 5" id="KW-0472">Membrane</keyword>
<dbReference type="SUPFAM" id="SSF81321">
    <property type="entry name" value="Family A G protein-coupled receptor-like"/>
    <property type="match status" value="1"/>
</dbReference>
<keyword evidence="7" id="KW-1185">Reference proteome</keyword>
<feature type="transmembrane region" description="Helical" evidence="5">
    <location>
        <begin position="20"/>
        <end position="41"/>
    </location>
</feature>
<dbReference type="Proteomes" id="UP000297299">
    <property type="component" value="Unassembled WGS sequence"/>
</dbReference>
<gene>
    <name evidence="6" type="ORF">BOTCAL_0395g00030</name>
</gene>
<protein>
    <recommendedName>
        <fullName evidence="8">G-protein coupled receptors family 2 profile 2 domain-containing protein</fullName>
    </recommendedName>
</protein>
<dbReference type="GO" id="GO:0005886">
    <property type="term" value="C:plasma membrane"/>
    <property type="evidence" value="ECO:0007669"/>
    <property type="project" value="TreeGrafter"/>
</dbReference>
<keyword evidence="2 5" id="KW-0812">Transmembrane</keyword>
<dbReference type="GO" id="GO:0004930">
    <property type="term" value="F:G protein-coupled receptor activity"/>
    <property type="evidence" value="ECO:0007669"/>
    <property type="project" value="TreeGrafter"/>
</dbReference>
<evidence type="ECO:0000313" key="6">
    <source>
        <dbReference type="EMBL" id="TEY42310.1"/>
    </source>
</evidence>
<keyword evidence="3 5" id="KW-1133">Transmembrane helix</keyword>
<evidence type="ECO:0000256" key="4">
    <source>
        <dbReference type="ARBA" id="ARBA00023136"/>
    </source>
</evidence>
<dbReference type="OrthoDB" id="18453at2759"/>
<evidence type="ECO:0000256" key="1">
    <source>
        <dbReference type="ARBA" id="ARBA00004141"/>
    </source>
</evidence>
<evidence type="ECO:0000256" key="2">
    <source>
        <dbReference type="ARBA" id="ARBA00022692"/>
    </source>
</evidence>
<dbReference type="Gene3D" id="1.20.1070.10">
    <property type="entry name" value="Rhodopsin 7-helix transmembrane proteins"/>
    <property type="match status" value="1"/>
</dbReference>
<proteinExistence type="predicted"/>
<dbReference type="STRING" id="38488.A0A4Y8CQI6"/>
<feature type="transmembrane region" description="Helical" evidence="5">
    <location>
        <begin position="158"/>
        <end position="180"/>
    </location>
</feature>
<organism evidence="6 7">
    <name type="scientific">Botryotinia calthae</name>
    <dbReference type="NCBI Taxonomy" id="38488"/>
    <lineage>
        <taxon>Eukaryota</taxon>
        <taxon>Fungi</taxon>
        <taxon>Dikarya</taxon>
        <taxon>Ascomycota</taxon>
        <taxon>Pezizomycotina</taxon>
        <taxon>Leotiomycetes</taxon>
        <taxon>Helotiales</taxon>
        <taxon>Sclerotiniaceae</taxon>
        <taxon>Botryotinia</taxon>
    </lineage>
</organism>
<evidence type="ECO:0008006" key="8">
    <source>
        <dbReference type="Google" id="ProtNLM"/>
    </source>
</evidence>
<dbReference type="PANTHER" id="PTHR23112">
    <property type="entry name" value="G PROTEIN-COUPLED RECEPTOR 157-RELATED"/>
    <property type="match status" value="1"/>
</dbReference>
<comment type="caution">
    <text evidence="6">The sequence shown here is derived from an EMBL/GenBank/DDBJ whole genome shotgun (WGS) entry which is preliminary data.</text>
</comment>
<feature type="transmembrane region" description="Helical" evidence="5">
    <location>
        <begin position="119"/>
        <end position="138"/>
    </location>
</feature>
<evidence type="ECO:0000256" key="5">
    <source>
        <dbReference type="SAM" id="Phobius"/>
    </source>
</evidence>
<comment type="subcellular location">
    <subcellularLocation>
        <location evidence="1">Membrane</location>
        <topology evidence="1">Multi-pass membrane protein</topology>
    </subcellularLocation>
</comment>
<dbReference type="GO" id="GO:0007189">
    <property type="term" value="P:adenylate cyclase-activating G protein-coupled receptor signaling pathway"/>
    <property type="evidence" value="ECO:0007669"/>
    <property type="project" value="TreeGrafter"/>
</dbReference>
<reference evidence="6 7" key="1">
    <citation type="submission" date="2017-11" db="EMBL/GenBank/DDBJ databases">
        <title>Comparative genomics of Botrytis spp.</title>
        <authorList>
            <person name="Valero-Jimenez C.A."/>
            <person name="Tapia P."/>
            <person name="Veloso J."/>
            <person name="Silva-Moreno E."/>
            <person name="Staats M."/>
            <person name="Valdes J.H."/>
            <person name="Van Kan J.A.L."/>
        </authorList>
    </citation>
    <scope>NUCLEOTIDE SEQUENCE [LARGE SCALE GENOMIC DNA]</scope>
    <source>
        <strain evidence="6 7">MUCL2830</strain>
    </source>
</reference>
<sequence length="204" mass="23119">MYGSAVSWCWIKTKWGWWRLWSFYVPVWITILITIMIYAVAGKKIFDKRQELVKANERISPDNLPKARKEKSRSSQNELLPTTISVEEASSNKPSRPGIPPAQPSYASVNPNKQANAAMWAYAKVSLLFFLAMMITWIPSTANRIYSILYPGMVNMSLQYVSVFVLPLQGLWNAMIYIITSIDACKVLWKRLGEPVVILKGGGV</sequence>
<dbReference type="AlphaFoldDB" id="A0A4Y8CQI6"/>
<evidence type="ECO:0000313" key="7">
    <source>
        <dbReference type="Proteomes" id="UP000297299"/>
    </source>
</evidence>